<evidence type="ECO:0000313" key="1">
    <source>
        <dbReference type="EMBL" id="POS82002.1"/>
    </source>
</evidence>
<keyword evidence="2" id="KW-1185">Reference proteome</keyword>
<sequence length="111" mass="12376">TVTSVGDAIKALLDPTNPYKRRIEEEYPGVDGASGVMPEQRVYKGLQNVTSTNLKVSKPSWAEIAGVLENRQKFLLKSQIIRVATSNGQNKEYRRVIIKLTPDNETLVTTM</sequence>
<comment type="caution">
    <text evidence="1">The sequence shown here is derived from an EMBL/GenBank/DDBJ whole genome shotgun (WGS) entry which is preliminary data.</text>
</comment>
<dbReference type="AlphaFoldDB" id="A0A2S4PIX5"/>
<gene>
    <name evidence="1" type="ORF">EPUL_005985</name>
</gene>
<proteinExistence type="predicted"/>
<dbReference type="EMBL" id="PEDP01005076">
    <property type="protein sequence ID" value="POS82002.1"/>
    <property type="molecule type" value="Genomic_DNA"/>
</dbReference>
<accession>A0A2S4PIX5</accession>
<reference evidence="1 2" key="1">
    <citation type="submission" date="2017-10" db="EMBL/GenBank/DDBJ databases">
        <title>Development of genomic resources for the powdery mildew, Erysiphe pulchra.</title>
        <authorList>
            <person name="Wadl P.A."/>
            <person name="Mack B.M."/>
            <person name="Moore G."/>
            <person name="Beltz S.B."/>
        </authorList>
    </citation>
    <scope>NUCLEOTIDE SEQUENCE [LARGE SCALE GENOMIC DNA]</scope>
    <source>
        <strain evidence="1">Cflorida</strain>
    </source>
</reference>
<organism evidence="1 2">
    <name type="scientific">Erysiphe pulchra</name>
    <dbReference type="NCBI Taxonomy" id="225359"/>
    <lineage>
        <taxon>Eukaryota</taxon>
        <taxon>Fungi</taxon>
        <taxon>Dikarya</taxon>
        <taxon>Ascomycota</taxon>
        <taxon>Pezizomycotina</taxon>
        <taxon>Leotiomycetes</taxon>
        <taxon>Erysiphales</taxon>
        <taxon>Erysiphaceae</taxon>
        <taxon>Erysiphe</taxon>
    </lineage>
</organism>
<feature type="non-terminal residue" evidence="1">
    <location>
        <position position="1"/>
    </location>
</feature>
<evidence type="ECO:0000313" key="2">
    <source>
        <dbReference type="Proteomes" id="UP000237438"/>
    </source>
</evidence>
<name>A0A2S4PIX5_9PEZI</name>
<protein>
    <submittedName>
        <fullName evidence="1">Uncharacterized protein</fullName>
    </submittedName>
</protein>
<dbReference type="Proteomes" id="UP000237438">
    <property type="component" value="Unassembled WGS sequence"/>
</dbReference>
<feature type="non-terminal residue" evidence="1">
    <location>
        <position position="111"/>
    </location>
</feature>